<accession>A0AAD7CW55</accession>
<organism evidence="1 2">
    <name type="scientific">Mycena rosella</name>
    <name type="common">Pink bonnet</name>
    <name type="synonym">Agaricus rosellus</name>
    <dbReference type="NCBI Taxonomy" id="1033263"/>
    <lineage>
        <taxon>Eukaryota</taxon>
        <taxon>Fungi</taxon>
        <taxon>Dikarya</taxon>
        <taxon>Basidiomycota</taxon>
        <taxon>Agaricomycotina</taxon>
        <taxon>Agaricomycetes</taxon>
        <taxon>Agaricomycetidae</taxon>
        <taxon>Agaricales</taxon>
        <taxon>Marasmiineae</taxon>
        <taxon>Mycenaceae</taxon>
        <taxon>Mycena</taxon>
    </lineage>
</organism>
<dbReference type="InterPro" id="IPR036291">
    <property type="entry name" value="NAD(P)-bd_dom_sf"/>
</dbReference>
<dbReference type="SUPFAM" id="SSF51735">
    <property type="entry name" value="NAD(P)-binding Rossmann-fold domains"/>
    <property type="match status" value="1"/>
</dbReference>
<proteinExistence type="predicted"/>
<dbReference type="AlphaFoldDB" id="A0AAD7CW55"/>
<comment type="caution">
    <text evidence="1">The sequence shown here is derived from an EMBL/GenBank/DDBJ whole genome shotgun (WGS) entry which is preliminary data.</text>
</comment>
<evidence type="ECO:0000313" key="2">
    <source>
        <dbReference type="Proteomes" id="UP001221757"/>
    </source>
</evidence>
<feature type="non-terminal residue" evidence="1">
    <location>
        <position position="93"/>
    </location>
</feature>
<dbReference type="Proteomes" id="UP001221757">
    <property type="component" value="Unassembled WGS sequence"/>
</dbReference>
<evidence type="ECO:0000313" key="1">
    <source>
        <dbReference type="EMBL" id="KAJ7665812.1"/>
    </source>
</evidence>
<dbReference type="EMBL" id="JARKIE010000212">
    <property type="protein sequence ID" value="KAJ7665812.1"/>
    <property type="molecule type" value="Genomic_DNA"/>
</dbReference>
<protein>
    <submittedName>
        <fullName evidence="1">Uncharacterized protein</fullName>
    </submittedName>
</protein>
<gene>
    <name evidence="1" type="ORF">B0H17DRAFT_951240</name>
</gene>
<sequence>NGKGTFLCSKYAGMQMIKQGNGERIIDAPLIYRKQGTNSIRRCSFAHDACPSIKISSTLEFGPDSITVNVYAPGAILISRSHWLTGGGRCDGE</sequence>
<reference evidence="1" key="1">
    <citation type="submission" date="2023-03" db="EMBL/GenBank/DDBJ databases">
        <title>Massive genome expansion in bonnet fungi (Mycena s.s.) driven by repeated elements and novel gene families across ecological guilds.</title>
        <authorList>
            <consortium name="Lawrence Berkeley National Laboratory"/>
            <person name="Harder C.B."/>
            <person name="Miyauchi S."/>
            <person name="Viragh M."/>
            <person name="Kuo A."/>
            <person name="Thoen E."/>
            <person name="Andreopoulos B."/>
            <person name="Lu D."/>
            <person name="Skrede I."/>
            <person name="Drula E."/>
            <person name="Henrissat B."/>
            <person name="Morin E."/>
            <person name="Kohler A."/>
            <person name="Barry K."/>
            <person name="LaButti K."/>
            <person name="Morin E."/>
            <person name="Salamov A."/>
            <person name="Lipzen A."/>
            <person name="Mereny Z."/>
            <person name="Hegedus B."/>
            <person name="Baldrian P."/>
            <person name="Stursova M."/>
            <person name="Weitz H."/>
            <person name="Taylor A."/>
            <person name="Grigoriev I.V."/>
            <person name="Nagy L.G."/>
            <person name="Martin F."/>
            <person name="Kauserud H."/>
        </authorList>
    </citation>
    <scope>NUCLEOTIDE SEQUENCE</scope>
    <source>
        <strain evidence="1">CBHHK067</strain>
    </source>
</reference>
<name>A0AAD7CW55_MYCRO</name>
<keyword evidence="2" id="KW-1185">Reference proteome</keyword>